<proteinExistence type="predicted"/>
<feature type="region of interest" description="Disordered" evidence="1">
    <location>
        <begin position="215"/>
        <end position="240"/>
    </location>
</feature>
<evidence type="ECO:0000313" key="4">
    <source>
        <dbReference type="Proteomes" id="UP001153069"/>
    </source>
</evidence>
<evidence type="ECO:0000256" key="1">
    <source>
        <dbReference type="SAM" id="MobiDB-lite"/>
    </source>
</evidence>
<gene>
    <name evidence="3" type="ORF">SEMRO_717_G192010.1</name>
</gene>
<name>A0A9N8HJX4_9STRA</name>
<feature type="domain" description="DUF6824" evidence="2">
    <location>
        <begin position="140"/>
        <end position="218"/>
    </location>
</feature>
<keyword evidence="4" id="KW-1185">Reference proteome</keyword>
<dbReference type="Proteomes" id="UP001153069">
    <property type="component" value="Unassembled WGS sequence"/>
</dbReference>
<evidence type="ECO:0000259" key="2">
    <source>
        <dbReference type="Pfam" id="PF20710"/>
    </source>
</evidence>
<accession>A0A9N8HJX4</accession>
<dbReference type="AlphaFoldDB" id="A0A9N8HJX4"/>
<evidence type="ECO:0000313" key="3">
    <source>
        <dbReference type="EMBL" id="CAB9515457.1"/>
    </source>
</evidence>
<sequence>MPNLSRRYCRACQYGTCRKPVASTAGPGLALLPITFALLKKGVIALRFDRVATQRTQFGVASADLCLAFRKHQKASTHSSQQRFAQFQKQKLQKRNLSRDFLLNSKTKMKLSSNAIDAVKANEFNILRTPIGGLRETHAIMGRGGRGNNRYANKKYRKIVESFRPRYLDATSLKEKEAITKETLEAIKPIQFVKEVEGDFFLVTPKEAYRKTGQYLRDGRPKDQRKKLPKKTKKTTAKRQPQIKETFAPMTARTKTSAGPSAPLTKDDLAFFEPINVNMTEPEREIDVDLLNYFFDIDPCDTLLVELTQELETLELTAEESESY</sequence>
<organism evidence="3 4">
    <name type="scientific">Seminavis robusta</name>
    <dbReference type="NCBI Taxonomy" id="568900"/>
    <lineage>
        <taxon>Eukaryota</taxon>
        <taxon>Sar</taxon>
        <taxon>Stramenopiles</taxon>
        <taxon>Ochrophyta</taxon>
        <taxon>Bacillariophyta</taxon>
        <taxon>Bacillariophyceae</taxon>
        <taxon>Bacillariophycidae</taxon>
        <taxon>Naviculales</taxon>
        <taxon>Naviculaceae</taxon>
        <taxon>Seminavis</taxon>
    </lineage>
</organism>
<dbReference type="Pfam" id="PF20710">
    <property type="entry name" value="DUF6824"/>
    <property type="match status" value="1"/>
</dbReference>
<comment type="caution">
    <text evidence="3">The sequence shown here is derived from an EMBL/GenBank/DDBJ whole genome shotgun (WGS) entry which is preliminary data.</text>
</comment>
<protein>
    <recommendedName>
        <fullName evidence="2">DUF6824 domain-containing protein</fullName>
    </recommendedName>
</protein>
<reference evidence="3" key="1">
    <citation type="submission" date="2020-06" db="EMBL/GenBank/DDBJ databases">
        <authorList>
            <consortium name="Plant Systems Biology data submission"/>
        </authorList>
    </citation>
    <scope>NUCLEOTIDE SEQUENCE</scope>
    <source>
        <strain evidence="3">D6</strain>
    </source>
</reference>
<dbReference type="InterPro" id="IPR049227">
    <property type="entry name" value="DUF6824"/>
</dbReference>
<feature type="compositionally biased region" description="Basic residues" evidence="1">
    <location>
        <begin position="223"/>
        <end position="237"/>
    </location>
</feature>
<dbReference type="EMBL" id="CAICTM010000716">
    <property type="protein sequence ID" value="CAB9515457.1"/>
    <property type="molecule type" value="Genomic_DNA"/>
</dbReference>